<dbReference type="InterPro" id="IPR050116">
    <property type="entry name" value="DNA_polymerase-Y"/>
</dbReference>
<comment type="cofactor">
    <cofactor evidence="16">
        <name>Mg(2+)</name>
        <dbReference type="ChEBI" id="CHEBI:18420"/>
    </cofactor>
    <text evidence="16">Binds 2 magnesium ions per subunit.</text>
</comment>
<evidence type="ECO:0000256" key="2">
    <source>
        <dbReference type="ARBA" id="ARBA00010945"/>
    </source>
</evidence>
<feature type="binding site" evidence="16">
    <location>
        <position position="150"/>
    </location>
    <ligand>
        <name>Mg(2+)</name>
        <dbReference type="ChEBI" id="CHEBI:18420"/>
    </ligand>
</feature>
<evidence type="ECO:0000256" key="15">
    <source>
        <dbReference type="ARBA" id="ARBA00049244"/>
    </source>
</evidence>
<dbReference type="InterPro" id="IPR043128">
    <property type="entry name" value="Rev_trsase/Diguanyl_cyclase"/>
</dbReference>
<comment type="catalytic activity">
    <reaction evidence="15 16">
        <text>DNA(n) + a 2'-deoxyribonucleoside 5'-triphosphate = DNA(n+1) + diphosphate</text>
        <dbReference type="Rhea" id="RHEA:22508"/>
        <dbReference type="Rhea" id="RHEA-COMP:17339"/>
        <dbReference type="Rhea" id="RHEA-COMP:17340"/>
        <dbReference type="ChEBI" id="CHEBI:33019"/>
        <dbReference type="ChEBI" id="CHEBI:61560"/>
        <dbReference type="ChEBI" id="CHEBI:173112"/>
        <dbReference type="EC" id="2.7.7.7"/>
    </reaction>
</comment>
<proteinExistence type="inferred from homology"/>
<feature type="site" description="Substrate discrimination" evidence="16">
    <location>
        <position position="61"/>
    </location>
</feature>
<evidence type="ECO:0000256" key="9">
    <source>
        <dbReference type="ARBA" id="ARBA00022763"/>
    </source>
</evidence>
<dbReference type="Pfam" id="PF11799">
    <property type="entry name" value="IMS_C"/>
    <property type="match status" value="1"/>
</dbReference>
<dbReference type="InterPro" id="IPR036775">
    <property type="entry name" value="DNA_pol_Y-fam_lit_finger_sf"/>
</dbReference>
<dbReference type="InterPro" id="IPR053848">
    <property type="entry name" value="IMS_HHH_1"/>
</dbReference>
<keyword evidence="20" id="KW-1185">Reference proteome</keyword>
<evidence type="ECO:0000256" key="1">
    <source>
        <dbReference type="ARBA" id="ARBA00004496"/>
    </source>
</evidence>
<dbReference type="InterPro" id="IPR001126">
    <property type="entry name" value="UmuC"/>
</dbReference>
<dbReference type="InterPro" id="IPR043502">
    <property type="entry name" value="DNA/RNA_pol_sf"/>
</dbReference>
<feature type="region of interest" description="Disordered" evidence="17">
    <location>
        <begin position="406"/>
        <end position="427"/>
    </location>
</feature>
<dbReference type="HAMAP" id="MF_01113">
    <property type="entry name" value="DNApol_IV"/>
    <property type="match status" value="1"/>
</dbReference>
<evidence type="ECO:0000256" key="5">
    <source>
        <dbReference type="ARBA" id="ARBA00022679"/>
    </source>
</evidence>
<evidence type="ECO:0000256" key="14">
    <source>
        <dbReference type="ARBA" id="ARBA00025589"/>
    </source>
</evidence>
<dbReference type="EMBL" id="BAABBB010000004">
    <property type="protein sequence ID" value="GAA3520646.1"/>
    <property type="molecule type" value="Genomic_DNA"/>
</dbReference>
<dbReference type="Gene3D" id="3.40.1170.60">
    <property type="match status" value="1"/>
</dbReference>
<evidence type="ECO:0000256" key="4">
    <source>
        <dbReference type="ARBA" id="ARBA00022490"/>
    </source>
</evidence>
<dbReference type="Gene3D" id="1.10.150.20">
    <property type="entry name" value="5' to 3' exonuclease, C-terminal subdomain"/>
    <property type="match status" value="1"/>
</dbReference>
<keyword evidence="13 16" id="KW-0234">DNA repair</keyword>
<dbReference type="Gene3D" id="3.30.1490.100">
    <property type="entry name" value="DNA polymerase, Y-family, little finger domain"/>
    <property type="match status" value="1"/>
</dbReference>
<feature type="compositionally biased region" description="Basic and acidic residues" evidence="17">
    <location>
        <begin position="476"/>
        <end position="490"/>
    </location>
</feature>
<keyword evidence="12 16" id="KW-0238">DNA-binding</keyword>
<evidence type="ECO:0000256" key="17">
    <source>
        <dbReference type="SAM" id="MobiDB-lite"/>
    </source>
</evidence>
<feature type="active site" evidence="16">
    <location>
        <position position="151"/>
    </location>
</feature>
<comment type="function">
    <text evidence="14 16">Poorly processive, error-prone DNA polymerase involved in untargeted mutagenesis. Copies undamaged DNA at stalled replication forks, which arise in vivo from mismatched or misaligned primer ends. These misaligned primers can be extended by PolIV. Exhibits no 3'-5' exonuclease (proofreading) activity. May be involved in translesional synthesis, in conjunction with the beta clamp from PolIII.</text>
</comment>
<feature type="domain" description="UmuC" evidence="18">
    <location>
        <begin position="52"/>
        <end position="236"/>
    </location>
</feature>
<dbReference type="NCBIfam" id="NF002882">
    <property type="entry name" value="PRK03348.1"/>
    <property type="match status" value="1"/>
</dbReference>
<feature type="region of interest" description="Disordered" evidence="17">
    <location>
        <begin position="463"/>
        <end position="497"/>
    </location>
</feature>
<dbReference type="PANTHER" id="PTHR11076">
    <property type="entry name" value="DNA REPAIR POLYMERASE UMUC / TRANSFERASE FAMILY MEMBER"/>
    <property type="match status" value="1"/>
</dbReference>
<name>A0ABP6UVR1_9ACTN</name>
<comment type="subcellular location">
    <subcellularLocation>
        <location evidence="1 16">Cytoplasm</location>
    </subcellularLocation>
</comment>
<keyword evidence="5 16" id="KW-0808">Transferase</keyword>
<evidence type="ECO:0000256" key="7">
    <source>
        <dbReference type="ARBA" id="ARBA00022705"/>
    </source>
</evidence>
<dbReference type="CDD" id="cd03586">
    <property type="entry name" value="PolY_Pol_IV_kappa"/>
    <property type="match status" value="1"/>
</dbReference>
<gene>
    <name evidence="16" type="primary">dinB</name>
    <name evidence="19" type="ORF">GCM10022263_05680</name>
</gene>
<evidence type="ECO:0000256" key="12">
    <source>
        <dbReference type="ARBA" id="ARBA00023125"/>
    </source>
</evidence>
<comment type="subunit">
    <text evidence="16">Monomer.</text>
</comment>
<evidence type="ECO:0000313" key="20">
    <source>
        <dbReference type="Proteomes" id="UP001500301"/>
    </source>
</evidence>
<evidence type="ECO:0000256" key="8">
    <source>
        <dbReference type="ARBA" id="ARBA00022723"/>
    </source>
</evidence>
<keyword evidence="10 16" id="KW-0460">Magnesium</keyword>
<evidence type="ECO:0000256" key="10">
    <source>
        <dbReference type="ARBA" id="ARBA00022842"/>
    </source>
</evidence>
<evidence type="ECO:0000259" key="18">
    <source>
        <dbReference type="PROSITE" id="PS50173"/>
    </source>
</evidence>
<dbReference type="EC" id="2.7.7.7" evidence="16"/>
<keyword evidence="4 16" id="KW-0963">Cytoplasm</keyword>
<dbReference type="Pfam" id="PF21999">
    <property type="entry name" value="IMS_HHH_1"/>
    <property type="match status" value="1"/>
</dbReference>
<keyword evidence="6 16" id="KW-0548">Nucleotidyltransferase</keyword>
<accession>A0ABP6UVR1</accession>
<evidence type="ECO:0000256" key="11">
    <source>
        <dbReference type="ARBA" id="ARBA00022932"/>
    </source>
</evidence>
<dbReference type="SUPFAM" id="SSF100879">
    <property type="entry name" value="Lesion bypass DNA polymerase (Y-family), little finger domain"/>
    <property type="match status" value="1"/>
</dbReference>
<feature type="region of interest" description="Disordered" evidence="17">
    <location>
        <begin position="1"/>
        <end position="24"/>
    </location>
</feature>
<comment type="similarity">
    <text evidence="2 16">Belongs to the DNA polymerase type-Y family.</text>
</comment>
<feature type="binding site" evidence="16">
    <location>
        <position position="56"/>
    </location>
    <ligand>
        <name>Mg(2+)</name>
        <dbReference type="ChEBI" id="CHEBI:18420"/>
    </ligand>
</feature>
<protein>
    <recommendedName>
        <fullName evidence="16">DNA polymerase IV</fullName>
        <shortName evidence="16">Pol IV</shortName>
        <ecNumber evidence="16">2.7.7.7</ecNumber>
    </recommendedName>
</protein>
<dbReference type="Gene3D" id="3.30.70.270">
    <property type="match status" value="1"/>
</dbReference>
<dbReference type="NCBIfam" id="NF002677">
    <property type="entry name" value="PRK02406.1"/>
    <property type="match status" value="1"/>
</dbReference>
<dbReference type="Proteomes" id="UP001500301">
    <property type="component" value="Unassembled WGS sequence"/>
</dbReference>
<keyword evidence="3 16" id="KW-0515">Mutator protein</keyword>
<evidence type="ECO:0000313" key="19">
    <source>
        <dbReference type="EMBL" id="GAA3520646.1"/>
    </source>
</evidence>
<reference evidence="20" key="1">
    <citation type="journal article" date="2019" name="Int. J. Syst. Evol. Microbiol.">
        <title>The Global Catalogue of Microorganisms (GCM) 10K type strain sequencing project: providing services to taxonomists for standard genome sequencing and annotation.</title>
        <authorList>
            <consortium name="The Broad Institute Genomics Platform"/>
            <consortium name="The Broad Institute Genome Sequencing Center for Infectious Disease"/>
            <person name="Wu L."/>
            <person name="Ma J."/>
        </authorList>
    </citation>
    <scope>NUCLEOTIDE SEQUENCE [LARGE SCALE GENOMIC DNA]</scope>
    <source>
        <strain evidence="20">JCM 17460</strain>
    </source>
</reference>
<feature type="compositionally biased region" description="Low complexity" evidence="17">
    <location>
        <begin position="15"/>
        <end position="24"/>
    </location>
</feature>
<evidence type="ECO:0000256" key="6">
    <source>
        <dbReference type="ARBA" id="ARBA00022695"/>
    </source>
</evidence>
<keyword evidence="11 16" id="KW-0239">DNA-directed DNA polymerase</keyword>
<comment type="caution">
    <text evidence="19">The sequence shown here is derived from an EMBL/GenBank/DDBJ whole genome shotgun (WGS) entry which is preliminary data.</text>
</comment>
<feature type="compositionally biased region" description="Polar residues" evidence="17">
    <location>
        <begin position="1"/>
        <end position="11"/>
    </location>
</feature>
<dbReference type="InterPro" id="IPR022880">
    <property type="entry name" value="DNApol_IV"/>
</dbReference>
<dbReference type="SUPFAM" id="SSF56672">
    <property type="entry name" value="DNA/RNA polymerases"/>
    <property type="match status" value="1"/>
</dbReference>
<dbReference type="Pfam" id="PF00817">
    <property type="entry name" value="IMS"/>
    <property type="match status" value="1"/>
</dbReference>
<dbReference type="InterPro" id="IPR017961">
    <property type="entry name" value="DNA_pol_Y-fam_little_finger"/>
</dbReference>
<keyword evidence="8 16" id="KW-0479">Metal-binding</keyword>
<sequence>MTTTVAGSCDTSPEGRAGLGRTTRAGLPVESRGIGLSPLSTNVTAVRAHASVLHLDLDAFFAAVEQRDKPSLRGKPVVVGGTGGRGVVSTASYEARAYGVRSAMSTREARARCPHAAYLSGRFEAYRSASAAVMAVLRDCSPLVEPLSLDEAFVDLAEAGLPDLEVPTVTALAEELRARVHEVTGGLTASVGVASSKFLAKIASDLRKPDGLVVVEPGTELALLRPLHVSVIPGVGPATVERLRRAGVHTVAELERISQEELVRLVGKAQGHSLFHLARAEDDRPVVPDRETKSVSVEGTYETDLTDRQQMSAIVTRQAGEVARRLKGNGLSGRTVSIKVRLYDFTTLSRSSTLPAPTDDPATIARLARTLLEDLDTSGGVRLLGVGVSGLADWIQEDLFAAAGDEPAEEAAQETPVDQRAEPDQAGARWRSATWAPGMDVVHAEHGRGWVWGSGRGVVTVRFETADTPPGPVRSFRADDPDLERWRPPEEEQPEAQ</sequence>
<dbReference type="PROSITE" id="PS50173">
    <property type="entry name" value="UMUC"/>
    <property type="match status" value="1"/>
</dbReference>
<evidence type="ECO:0000256" key="3">
    <source>
        <dbReference type="ARBA" id="ARBA00022457"/>
    </source>
</evidence>
<organism evidence="19 20">
    <name type="scientific">Nocardioides daeguensis</name>
    <dbReference type="NCBI Taxonomy" id="908359"/>
    <lineage>
        <taxon>Bacteria</taxon>
        <taxon>Bacillati</taxon>
        <taxon>Actinomycetota</taxon>
        <taxon>Actinomycetes</taxon>
        <taxon>Propionibacteriales</taxon>
        <taxon>Nocardioidaceae</taxon>
        <taxon>Nocardioides</taxon>
    </lineage>
</organism>
<evidence type="ECO:0000256" key="13">
    <source>
        <dbReference type="ARBA" id="ARBA00023204"/>
    </source>
</evidence>
<keyword evidence="9 16" id="KW-0227">DNA damage</keyword>
<dbReference type="PANTHER" id="PTHR11076:SF33">
    <property type="entry name" value="DNA POLYMERASE KAPPA"/>
    <property type="match status" value="1"/>
</dbReference>
<evidence type="ECO:0000256" key="16">
    <source>
        <dbReference type="HAMAP-Rule" id="MF_01113"/>
    </source>
</evidence>
<keyword evidence="7 16" id="KW-0235">DNA replication</keyword>